<dbReference type="SUPFAM" id="SSF53474">
    <property type="entry name" value="alpha/beta-Hydrolases"/>
    <property type="match status" value="1"/>
</dbReference>
<dbReference type="Gene3D" id="3.40.50.1820">
    <property type="entry name" value="alpha/beta hydrolase"/>
    <property type="match status" value="1"/>
</dbReference>
<comment type="similarity">
    <text evidence="1 6">Belongs to the type-B carboxylesterase/lipase family.</text>
</comment>
<name>A0AAV1MA89_9NEOP</name>
<accession>A0AAV1MA89</accession>
<sequence>MKYRKKLVLFTLIVMNIVDQPAPEVTIEQGVLRGKISGDGMYFEYIGIPYASTNSSTRFKAPGPAPSWDGIYEAVDEIYFCPQVTPIGVLGSEDCLKINVFVPALAKRPLPVMVYIHGGVFIIGGGGKLIYGPDFLIKKGVIVVTFNYRLGALGFLCLGIKEAPGNAGLKDQVAALRWVKKNIAAFGGDPENITLFGESAGATSASLLLASDVTAGLFSRAIIQSGPSLSNWVINRKPIWVASLLARSLGYNTEDTFELYDIFSRMDFKELVLAKAFNPLSKYFESELIHLPCVEEEIPGEESIIKNLPYNLFANKSKSVPVIYGTNSNEGLSLISNDTEKFLEQRNKRYLFASDLHFKTEEEAEMEAQKIYEFYFGKDKISMNKAKNISNLYTHLYFETPSLFETELLIQNANATIYNYYFNYSGARSFMKMKTGFFDENGACHGDDIFYLFKAKFLPFTFFKRDENMINIMTTLWTNFAKYGDPTPDPKELNVKWLPSNKQTMNFLYIDDHLKMGPMPNPEPYRLWKFLYNKYRKKEL</sequence>
<keyword evidence="4" id="KW-1015">Disulfide bond</keyword>
<protein>
    <recommendedName>
        <fullName evidence="6">Carboxylic ester hydrolase</fullName>
        <ecNumber evidence="6">3.1.1.-</ecNumber>
    </recommendedName>
</protein>
<keyword evidence="2" id="KW-0719">Serine esterase</keyword>
<evidence type="ECO:0000256" key="4">
    <source>
        <dbReference type="ARBA" id="ARBA00023157"/>
    </source>
</evidence>
<dbReference type="Pfam" id="PF00135">
    <property type="entry name" value="COesterase"/>
    <property type="match status" value="1"/>
</dbReference>
<gene>
    <name evidence="8" type="ORF">PARMNEM_LOCUS22811</name>
</gene>
<dbReference type="AlphaFoldDB" id="A0AAV1MA89"/>
<keyword evidence="3 6" id="KW-0378">Hydrolase</keyword>
<feature type="domain" description="Carboxylesterase type B" evidence="7">
    <location>
        <begin position="22"/>
        <end position="528"/>
    </location>
</feature>
<comment type="caution">
    <text evidence="8">The sequence shown here is derived from an EMBL/GenBank/DDBJ whole genome shotgun (WGS) entry which is preliminary data.</text>
</comment>
<dbReference type="GO" id="GO:0052689">
    <property type="term" value="F:carboxylic ester hydrolase activity"/>
    <property type="evidence" value="ECO:0007669"/>
    <property type="project" value="UniProtKB-KW"/>
</dbReference>
<organism evidence="8 9">
    <name type="scientific">Parnassius mnemosyne</name>
    <name type="common">clouded apollo</name>
    <dbReference type="NCBI Taxonomy" id="213953"/>
    <lineage>
        <taxon>Eukaryota</taxon>
        <taxon>Metazoa</taxon>
        <taxon>Ecdysozoa</taxon>
        <taxon>Arthropoda</taxon>
        <taxon>Hexapoda</taxon>
        <taxon>Insecta</taxon>
        <taxon>Pterygota</taxon>
        <taxon>Neoptera</taxon>
        <taxon>Endopterygota</taxon>
        <taxon>Lepidoptera</taxon>
        <taxon>Glossata</taxon>
        <taxon>Ditrysia</taxon>
        <taxon>Papilionoidea</taxon>
        <taxon>Papilionidae</taxon>
        <taxon>Parnassiinae</taxon>
        <taxon>Parnassini</taxon>
        <taxon>Parnassius</taxon>
        <taxon>Driopa</taxon>
    </lineage>
</organism>
<keyword evidence="5" id="KW-0325">Glycoprotein</keyword>
<dbReference type="PANTHER" id="PTHR43142:SF1">
    <property type="entry name" value="CARBOXYLIC ESTER HYDROLASE"/>
    <property type="match status" value="1"/>
</dbReference>
<dbReference type="Proteomes" id="UP001314205">
    <property type="component" value="Unassembled WGS sequence"/>
</dbReference>
<evidence type="ECO:0000259" key="7">
    <source>
        <dbReference type="Pfam" id="PF00135"/>
    </source>
</evidence>
<dbReference type="EMBL" id="CAVLGL010000159">
    <property type="protein sequence ID" value="CAK1604616.1"/>
    <property type="molecule type" value="Genomic_DNA"/>
</dbReference>
<dbReference type="PANTHER" id="PTHR43142">
    <property type="entry name" value="CARBOXYLIC ESTER HYDROLASE"/>
    <property type="match status" value="1"/>
</dbReference>
<evidence type="ECO:0000313" key="8">
    <source>
        <dbReference type="EMBL" id="CAK1604616.1"/>
    </source>
</evidence>
<evidence type="ECO:0000256" key="3">
    <source>
        <dbReference type="ARBA" id="ARBA00022801"/>
    </source>
</evidence>
<evidence type="ECO:0000313" key="9">
    <source>
        <dbReference type="Proteomes" id="UP001314205"/>
    </source>
</evidence>
<dbReference type="InterPro" id="IPR029058">
    <property type="entry name" value="AB_hydrolase_fold"/>
</dbReference>
<proteinExistence type="inferred from homology"/>
<reference evidence="8 9" key="1">
    <citation type="submission" date="2023-11" db="EMBL/GenBank/DDBJ databases">
        <authorList>
            <person name="Hedman E."/>
            <person name="Englund M."/>
            <person name="Stromberg M."/>
            <person name="Nyberg Akerstrom W."/>
            <person name="Nylinder S."/>
            <person name="Jareborg N."/>
            <person name="Kallberg Y."/>
            <person name="Kronander E."/>
        </authorList>
    </citation>
    <scope>NUCLEOTIDE SEQUENCE [LARGE SCALE GENOMIC DNA]</scope>
</reference>
<evidence type="ECO:0000256" key="6">
    <source>
        <dbReference type="RuleBase" id="RU361235"/>
    </source>
</evidence>
<dbReference type="PROSITE" id="PS00122">
    <property type="entry name" value="CARBOXYLESTERASE_B_1"/>
    <property type="match status" value="1"/>
</dbReference>
<feature type="signal peptide" evidence="6">
    <location>
        <begin position="1"/>
        <end position="23"/>
    </location>
</feature>
<evidence type="ECO:0000256" key="1">
    <source>
        <dbReference type="ARBA" id="ARBA00005964"/>
    </source>
</evidence>
<dbReference type="InterPro" id="IPR019826">
    <property type="entry name" value="Carboxylesterase_B_AS"/>
</dbReference>
<feature type="chain" id="PRO_5043091721" description="Carboxylic ester hydrolase" evidence="6">
    <location>
        <begin position="24"/>
        <end position="540"/>
    </location>
</feature>
<dbReference type="EC" id="3.1.1.-" evidence="6"/>
<keyword evidence="9" id="KW-1185">Reference proteome</keyword>
<keyword evidence="6" id="KW-0732">Signal</keyword>
<evidence type="ECO:0000256" key="5">
    <source>
        <dbReference type="ARBA" id="ARBA00023180"/>
    </source>
</evidence>
<evidence type="ECO:0000256" key="2">
    <source>
        <dbReference type="ARBA" id="ARBA00022487"/>
    </source>
</evidence>
<dbReference type="InterPro" id="IPR002018">
    <property type="entry name" value="CarbesteraseB"/>
</dbReference>